<name>A0ABS4SFA5_9PROT</name>
<keyword evidence="2" id="KW-1185">Reference proteome</keyword>
<gene>
    <name evidence="1" type="ORF">J2851_000837</name>
</gene>
<comment type="caution">
    <text evidence="1">The sequence shown here is derived from an EMBL/GenBank/DDBJ whole genome shotgun (WGS) entry which is preliminary data.</text>
</comment>
<evidence type="ECO:0000313" key="2">
    <source>
        <dbReference type="Proteomes" id="UP000781958"/>
    </source>
</evidence>
<proteinExistence type="predicted"/>
<dbReference type="RefSeq" id="WP_209764372.1">
    <property type="nucleotide sequence ID" value="NZ_JAGINP010000002.1"/>
</dbReference>
<evidence type="ECO:0008006" key="3">
    <source>
        <dbReference type="Google" id="ProtNLM"/>
    </source>
</evidence>
<sequence>MRRSYSGRTAVRVAALLLPLALLAPVLLSGCQATNSPPLPRAAVPAAFVRPSDSGLSDAPGRVVAQNKGWVVRAHPATQSGSAYCMATRADSASPLSFRATAKGAAMLVNGDQKAQPSGGESRLMAIFPDGASMALEAKPLPNGGVIVPVELPKYEDLFEPFMRSKAVTLKSAEAEKIGDVSLGGSSWALNALDECRILHTDGQFAEAAPRPAQP</sequence>
<dbReference type="EMBL" id="JAGINP010000002">
    <property type="protein sequence ID" value="MBP2291095.1"/>
    <property type="molecule type" value="Genomic_DNA"/>
</dbReference>
<protein>
    <recommendedName>
        <fullName evidence="3">Lipoprotein</fullName>
    </recommendedName>
</protein>
<dbReference type="Proteomes" id="UP000781958">
    <property type="component" value="Unassembled WGS sequence"/>
</dbReference>
<dbReference type="PROSITE" id="PS51257">
    <property type="entry name" value="PROKAR_LIPOPROTEIN"/>
    <property type="match status" value="1"/>
</dbReference>
<reference evidence="1 2" key="1">
    <citation type="submission" date="2021-03" db="EMBL/GenBank/DDBJ databases">
        <title>Genomic Encyclopedia of Type Strains, Phase III (KMG-III): the genomes of soil and plant-associated and newly described type strains.</title>
        <authorList>
            <person name="Whitman W."/>
        </authorList>
    </citation>
    <scope>NUCLEOTIDE SEQUENCE [LARGE SCALE GENOMIC DNA]</scope>
    <source>
        <strain evidence="1 2">IMMIB AFH-6</strain>
    </source>
</reference>
<accession>A0ABS4SFA5</accession>
<organism evidence="1 2">
    <name type="scientific">Azospirillum rugosum</name>
    <dbReference type="NCBI Taxonomy" id="416170"/>
    <lineage>
        <taxon>Bacteria</taxon>
        <taxon>Pseudomonadati</taxon>
        <taxon>Pseudomonadota</taxon>
        <taxon>Alphaproteobacteria</taxon>
        <taxon>Rhodospirillales</taxon>
        <taxon>Azospirillaceae</taxon>
        <taxon>Azospirillum</taxon>
    </lineage>
</organism>
<evidence type="ECO:0000313" key="1">
    <source>
        <dbReference type="EMBL" id="MBP2291095.1"/>
    </source>
</evidence>